<comment type="caution">
    <text evidence="1">The sequence shown here is derived from an EMBL/GenBank/DDBJ whole genome shotgun (WGS) entry which is preliminary data.</text>
</comment>
<dbReference type="EMBL" id="PEBM01000049">
    <property type="protein sequence ID" value="PHV56241.1"/>
    <property type="molecule type" value="Genomic_DNA"/>
</dbReference>
<organism evidence="1 4">
    <name type="scientific">Streptococcus macedonicus</name>
    <name type="common">Streptococcus gallolyticus macedonicus</name>
    <dbReference type="NCBI Taxonomy" id="59310"/>
    <lineage>
        <taxon>Bacteria</taxon>
        <taxon>Bacillati</taxon>
        <taxon>Bacillota</taxon>
        <taxon>Bacilli</taxon>
        <taxon>Lactobacillales</taxon>
        <taxon>Streptococcaceae</taxon>
        <taxon>Streptococcus</taxon>
    </lineage>
</organism>
<evidence type="ECO:0000313" key="1">
    <source>
        <dbReference type="EMBL" id="PHV56241.1"/>
    </source>
</evidence>
<gene>
    <name evidence="2" type="ORF">CS009_02060</name>
    <name evidence="1" type="ORF">CS010_08695</name>
</gene>
<dbReference type="Proteomes" id="UP000221763">
    <property type="component" value="Unassembled WGS sequence"/>
</dbReference>
<protein>
    <submittedName>
        <fullName evidence="1">Histidine kinase</fullName>
    </submittedName>
</protein>
<dbReference type="AlphaFoldDB" id="A0A2G3NRQ5"/>
<evidence type="ECO:0000313" key="2">
    <source>
        <dbReference type="EMBL" id="PHV58636.1"/>
    </source>
</evidence>
<accession>A0A2G3NRQ5</accession>
<name>A0A2G3NRQ5_STRMC</name>
<evidence type="ECO:0000313" key="3">
    <source>
        <dbReference type="Proteomes" id="UP000221763"/>
    </source>
</evidence>
<proteinExistence type="predicted"/>
<evidence type="ECO:0000313" key="4">
    <source>
        <dbReference type="Proteomes" id="UP000222913"/>
    </source>
</evidence>
<sequence length="34" mass="4175">MNFLLFSALLLYHIFQKLHQLTRSFDNLKSFFKI</sequence>
<keyword evidence="1" id="KW-0418">Kinase</keyword>
<reference evidence="3 4" key="1">
    <citation type="submission" date="2017-10" db="EMBL/GenBank/DDBJ databases">
        <title>Whole-genome sequence of three Streptococcus macedonicus strains isolated from Italian cheeses of the Veneto region.</title>
        <authorList>
            <person name="Treu L."/>
            <person name="De Diego-Diaz B."/>
            <person name="Papadimitriou K."/>
            <person name="Tsakalidou E."/>
            <person name="Corich V."/>
            <person name="Giacomini A."/>
        </authorList>
    </citation>
    <scope>NUCLEOTIDE SEQUENCE [LARGE SCALE GENOMIC DNA]</scope>
    <source>
        <strain evidence="2 3">19AS</strain>
        <strain evidence="1 4">27MV</strain>
    </source>
</reference>
<dbReference type="Proteomes" id="UP000222913">
    <property type="component" value="Unassembled WGS sequence"/>
</dbReference>
<dbReference type="EMBL" id="PEBN01000010">
    <property type="protein sequence ID" value="PHV58636.1"/>
    <property type="molecule type" value="Genomic_DNA"/>
</dbReference>
<dbReference type="GO" id="GO:0016301">
    <property type="term" value="F:kinase activity"/>
    <property type="evidence" value="ECO:0007669"/>
    <property type="project" value="UniProtKB-KW"/>
</dbReference>
<keyword evidence="1" id="KW-0808">Transferase</keyword>